<name>A0A2S5GXW3_9BURK</name>
<dbReference type="EMBL" id="PREU01000001">
    <property type="protein sequence ID" value="PPA77838.1"/>
    <property type="molecule type" value="Genomic_DNA"/>
</dbReference>
<comment type="caution">
    <text evidence="2">The sequence shown here is derived from an EMBL/GenBank/DDBJ whole genome shotgun (WGS) entry which is preliminary data.</text>
</comment>
<proteinExistence type="predicted"/>
<protein>
    <submittedName>
        <fullName evidence="2">GAF domain-containing protein</fullName>
    </submittedName>
</protein>
<gene>
    <name evidence="2" type="ORF">C4E15_00615</name>
</gene>
<feature type="domain" description="GAF" evidence="1">
    <location>
        <begin position="45"/>
        <end position="155"/>
    </location>
</feature>
<dbReference type="RefSeq" id="WP_104141766.1">
    <property type="nucleotide sequence ID" value="NZ_PREU01000001.1"/>
</dbReference>
<dbReference type="Proteomes" id="UP000239990">
    <property type="component" value="Unassembled WGS sequence"/>
</dbReference>
<accession>A0A2S5GXW3</accession>
<dbReference type="Pfam" id="PF13185">
    <property type="entry name" value="GAF_2"/>
    <property type="match status" value="1"/>
</dbReference>
<sequence length="181" mass="19558">MTQTSTLAPWAAHARALAQAEDRAAQWQVVSALLADAFGHQLFTALLYLPEHRLMKRLYTSDESISPLGGFKATGNGPWSRHVLEQGLLYVASDEDDVRSVFSEAPMLIERGLQSAFNIPVRYQGRVIGSLNLLAGRKAYDLADRDLAAVIAGMCAPVFIEEMQAAQAAAAAVDRSGLDSV</sequence>
<evidence type="ECO:0000259" key="1">
    <source>
        <dbReference type="Pfam" id="PF13185"/>
    </source>
</evidence>
<evidence type="ECO:0000313" key="3">
    <source>
        <dbReference type="Proteomes" id="UP000239990"/>
    </source>
</evidence>
<organism evidence="2 3">
    <name type="scientific">Achromobacter spanius</name>
    <dbReference type="NCBI Taxonomy" id="217203"/>
    <lineage>
        <taxon>Bacteria</taxon>
        <taxon>Pseudomonadati</taxon>
        <taxon>Pseudomonadota</taxon>
        <taxon>Betaproteobacteria</taxon>
        <taxon>Burkholderiales</taxon>
        <taxon>Alcaligenaceae</taxon>
        <taxon>Achromobacter</taxon>
    </lineage>
</organism>
<dbReference type="OrthoDB" id="9022072at2"/>
<dbReference type="SUPFAM" id="SSF55781">
    <property type="entry name" value="GAF domain-like"/>
    <property type="match status" value="1"/>
</dbReference>
<dbReference type="Gene3D" id="3.30.450.40">
    <property type="match status" value="1"/>
</dbReference>
<reference evidence="2 3" key="1">
    <citation type="submission" date="2018-02" db="EMBL/GenBank/DDBJ databases">
        <title>Draft Genome of Achromobacter spanius stain 6.</title>
        <authorList>
            <person name="Gunasekera T.S."/>
            <person name="Radwan O."/>
            <person name="Ruiz O.N."/>
        </authorList>
    </citation>
    <scope>NUCLEOTIDE SEQUENCE [LARGE SCALE GENOMIC DNA]</scope>
    <source>
        <strain evidence="2 3">6</strain>
    </source>
</reference>
<dbReference type="InterPro" id="IPR003018">
    <property type="entry name" value="GAF"/>
</dbReference>
<dbReference type="AlphaFoldDB" id="A0A2S5GXW3"/>
<evidence type="ECO:0000313" key="2">
    <source>
        <dbReference type="EMBL" id="PPA77838.1"/>
    </source>
</evidence>
<dbReference type="InterPro" id="IPR029016">
    <property type="entry name" value="GAF-like_dom_sf"/>
</dbReference>